<gene>
    <name evidence="1" type="ORF">EZS28_010533</name>
</gene>
<dbReference type="Proteomes" id="UP000324800">
    <property type="component" value="Unassembled WGS sequence"/>
</dbReference>
<dbReference type="AlphaFoldDB" id="A0A5J4WG10"/>
<organism evidence="1 2">
    <name type="scientific">Streblomastix strix</name>
    <dbReference type="NCBI Taxonomy" id="222440"/>
    <lineage>
        <taxon>Eukaryota</taxon>
        <taxon>Metamonada</taxon>
        <taxon>Preaxostyla</taxon>
        <taxon>Oxymonadida</taxon>
        <taxon>Streblomastigidae</taxon>
        <taxon>Streblomastix</taxon>
    </lineage>
</organism>
<proteinExistence type="predicted"/>
<evidence type="ECO:0000313" key="1">
    <source>
        <dbReference type="EMBL" id="KAA6393940.1"/>
    </source>
</evidence>
<sequence>MGQVRNRHTYGINSNHTIDLPDAQLDLVVFLSNRQLAHKIATKALIQRTKTLPLIQAQLLQVFDGITGVLLQETDFNATNMSNTQILEVIQRAALAPQLLLHTEIPAADGQLLSLLLTKDMLTLVSKLVLAISQAESANMAKI</sequence>
<name>A0A5J4WG10_9EUKA</name>
<protein>
    <submittedName>
        <fullName evidence="1">Uncharacterized protein</fullName>
    </submittedName>
</protein>
<comment type="caution">
    <text evidence="1">The sequence shown here is derived from an EMBL/GenBank/DDBJ whole genome shotgun (WGS) entry which is preliminary data.</text>
</comment>
<evidence type="ECO:0000313" key="2">
    <source>
        <dbReference type="Proteomes" id="UP000324800"/>
    </source>
</evidence>
<accession>A0A5J4WG10</accession>
<reference evidence="1 2" key="1">
    <citation type="submission" date="2019-03" db="EMBL/GenBank/DDBJ databases">
        <title>Single cell metagenomics reveals metabolic interactions within the superorganism composed of flagellate Streblomastix strix and complex community of Bacteroidetes bacteria on its surface.</title>
        <authorList>
            <person name="Treitli S.C."/>
            <person name="Kolisko M."/>
            <person name="Husnik F."/>
            <person name="Keeling P."/>
            <person name="Hampl V."/>
        </authorList>
    </citation>
    <scope>NUCLEOTIDE SEQUENCE [LARGE SCALE GENOMIC DNA]</scope>
    <source>
        <strain evidence="1">ST1C</strain>
    </source>
</reference>
<dbReference type="EMBL" id="SNRW01002090">
    <property type="protein sequence ID" value="KAA6393940.1"/>
    <property type="molecule type" value="Genomic_DNA"/>
</dbReference>